<dbReference type="RefSeq" id="WP_189052018.1">
    <property type="nucleotide sequence ID" value="NZ_BMJQ01000024.1"/>
</dbReference>
<keyword evidence="2" id="KW-0131">Cell cycle</keyword>
<dbReference type="InterPro" id="IPR004513">
    <property type="entry name" value="FtsX"/>
</dbReference>
<organism evidence="2 3">
    <name type="scientific">Aliidongia dinghuensis</name>
    <dbReference type="NCBI Taxonomy" id="1867774"/>
    <lineage>
        <taxon>Bacteria</taxon>
        <taxon>Pseudomonadati</taxon>
        <taxon>Pseudomonadota</taxon>
        <taxon>Alphaproteobacteria</taxon>
        <taxon>Rhodospirillales</taxon>
        <taxon>Dongiaceae</taxon>
        <taxon>Aliidongia</taxon>
    </lineage>
</organism>
<reference evidence="2" key="2">
    <citation type="submission" date="2020-09" db="EMBL/GenBank/DDBJ databases">
        <authorList>
            <person name="Sun Q."/>
            <person name="Zhou Y."/>
        </authorList>
    </citation>
    <scope>NUCLEOTIDE SEQUENCE</scope>
    <source>
        <strain evidence="2">CGMCC 1.15725</strain>
    </source>
</reference>
<accession>A0A8J2Z1C6</accession>
<keyword evidence="2" id="KW-0132">Cell division</keyword>
<dbReference type="PANTHER" id="PTHR47755">
    <property type="entry name" value="CELL DIVISION PROTEIN FTSX"/>
    <property type="match status" value="1"/>
</dbReference>
<sequence length="297" mass="31059">MARAPALPLSTDGSTRFLPWLVALMVYLAALTIAAGAALHSAVDSWNAGLAGTLTIELPRGADGTPVPPARLEATLKQLAQDPGIARAVPLDAAAETRLLAPWLGQDVDVSVLPLPVLIDVQTKPGALIDPDTLAQRLAITAPGTRVESHGSWLARLFRIAGLIEFGAALIVVLIGAVAVLTVIFTTRTGLAIHAPVVELVHLIGASDTYVARQFQWHAFRLGLGGGGIGLVMALVSYGALRWTADQGLLPGEAALLPTFRLPLLGWVAVLALPPLMGLVALVTARRTVLRTLGRMP</sequence>
<dbReference type="GO" id="GO:0032153">
    <property type="term" value="C:cell division site"/>
    <property type="evidence" value="ECO:0007669"/>
    <property type="project" value="TreeGrafter"/>
</dbReference>
<feature type="transmembrane region" description="Helical" evidence="1">
    <location>
        <begin position="163"/>
        <end position="185"/>
    </location>
</feature>
<evidence type="ECO:0000313" key="3">
    <source>
        <dbReference type="Proteomes" id="UP000646365"/>
    </source>
</evidence>
<gene>
    <name evidence="2" type="primary">ftsX</name>
    <name evidence="2" type="ORF">GCM10011611_61410</name>
</gene>
<reference evidence="2" key="1">
    <citation type="journal article" date="2014" name="Int. J. Syst. Evol. Microbiol.">
        <title>Complete genome sequence of Corynebacterium casei LMG S-19264T (=DSM 44701T), isolated from a smear-ripened cheese.</title>
        <authorList>
            <consortium name="US DOE Joint Genome Institute (JGI-PGF)"/>
            <person name="Walter F."/>
            <person name="Albersmeier A."/>
            <person name="Kalinowski J."/>
            <person name="Ruckert C."/>
        </authorList>
    </citation>
    <scope>NUCLEOTIDE SEQUENCE</scope>
    <source>
        <strain evidence="2">CGMCC 1.15725</strain>
    </source>
</reference>
<evidence type="ECO:0000256" key="1">
    <source>
        <dbReference type="SAM" id="Phobius"/>
    </source>
</evidence>
<evidence type="ECO:0000313" key="2">
    <source>
        <dbReference type="EMBL" id="GGF46725.1"/>
    </source>
</evidence>
<dbReference type="AlphaFoldDB" id="A0A8J2Z1C6"/>
<keyword evidence="1" id="KW-0472">Membrane</keyword>
<keyword evidence="3" id="KW-1185">Reference proteome</keyword>
<proteinExistence type="predicted"/>
<dbReference type="GO" id="GO:0051301">
    <property type="term" value="P:cell division"/>
    <property type="evidence" value="ECO:0007669"/>
    <property type="project" value="UniProtKB-KW"/>
</dbReference>
<dbReference type="Proteomes" id="UP000646365">
    <property type="component" value="Unassembled WGS sequence"/>
</dbReference>
<feature type="transmembrane region" description="Helical" evidence="1">
    <location>
        <begin position="17"/>
        <end position="39"/>
    </location>
</feature>
<name>A0A8J2Z1C6_9PROT</name>
<dbReference type="GO" id="GO:0016020">
    <property type="term" value="C:membrane"/>
    <property type="evidence" value="ECO:0007669"/>
    <property type="project" value="InterPro"/>
</dbReference>
<keyword evidence="1" id="KW-0812">Transmembrane</keyword>
<dbReference type="EMBL" id="BMJQ01000024">
    <property type="protein sequence ID" value="GGF46725.1"/>
    <property type="molecule type" value="Genomic_DNA"/>
</dbReference>
<dbReference type="PANTHER" id="PTHR47755:SF1">
    <property type="entry name" value="CELL DIVISION PROTEIN FTSX"/>
    <property type="match status" value="1"/>
</dbReference>
<protein>
    <submittedName>
        <fullName evidence="2">Cell division protein</fullName>
    </submittedName>
</protein>
<feature type="transmembrane region" description="Helical" evidence="1">
    <location>
        <begin position="223"/>
        <end position="244"/>
    </location>
</feature>
<keyword evidence="1" id="KW-1133">Transmembrane helix</keyword>
<comment type="caution">
    <text evidence="2">The sequence shown here is derived from an EMBL/GenBank/DDBJ whole genome shotgun (WGS) entry which is preliminary data.</text>
</comment>
<feature type="transmembrane region" description="Helical" evidence="1">
    <location>
        <begin position="264"/>
        <end position="285"/>
    </location>
</feature>